<keyword evidence="4" id="KW-1185">Reference proteome</keyword>
<gene>
    <name evidence="5" type="primary">LOC116286838</name>
</gene>
<dbReference type="InParanoid" id="A0A6P8H9W6"/>
<dbReference type="InterPro" id="IPR000626">
    <property type="entry name" value="Ubiquitin-like_dom"/>
</dbReference>
<feature type="domain" description="Ubiquitin-like" evidence="3">
    <location>
        <begin position="3"/>
        <end position="75"/>
    </location>
</feature>
<sequence>MLIYVESKAFPNKTFTLVCNLHDTIARARAQMLHILYELGREEHQFRFRFKGEYLRDAYTFEDYRILDNSVIKMVPMSKRRKGAGNSTVNLHGSRASSMNNDDDDVHDFMPTSAKPDNSQKQPDDVQKALHKEISIFTKREQLLMDFKILLWIHFLATILAATTSYPYSSVWSGLLMIFGFLYCPNYTRLGGFVGKYGMNKSHFMIFFSVGALMNLTASLLLGIYLVFEAMQYLCDQESTSCMRQKELMWWSIIFNLGQALCLAASIFISIMLIFNFKYEVCNLSIGPFGPSTQYFIETIVNQINWSVPLYSLIGVNVLPNLPVATVVSNSTLETLTNLCLSQDIATQEYATEAVAEMLTIPAIQDSFVELGGVRTLCALLHSKDKRIINEALTALSYIVADSESNRQALLMENGLEDLFYIASRVHVPASRIVAAIFLELAFSAEIRIMLSSKEESVTSCEKLCRTKDNETQRLSLQTLELLAIENSEA</sequence>
<feature type="region of interest" description="Disordered" evidence="1">
    <location>
        <begin position="81"/>
        <end position="124"/>
    </location>
</feature>
<dbReference type="InterPro" id="IPR000225">
    <property type="entry name" value="Armadillo"/>
</dbReference>
<dbReference type="CDD" id="cd17039">
    <property type="entry name" value="Ubl_ubiquitin_like"/>
    <property type="match status" value="1"/>
</dbReference>
<dbReference type="GeneID" id="116286838"/>
<keyword evidence="2" id="KW-0472">Membrane</keyword>
<dbReference type="PANTHER" id="PTHR46043:SF13">
    <property type="entry name" value="ARM REPEAT SUPERFAMILY PROTEIN"/>
    <property type="match status" value="1"/>
</dbReference>
<dbReference type="InterPro" id="IPR016024">
    <property type="entry name" value="ARM-type_fold"/>
</dbReference>
<dbReference type="OrthoDB" id="7537227at2759"/>
<keyword evidence="2" id="KW-1133">Transmembrane helix</keyword>
<feature type="compositionally biased region" description="Polar residues" evidence="1">
    <location>
        <begin position="85"/>
        <end position="100"/>
    </location>
</feature>
<protein>
    <submittedName>
        <fullName evidence="5">Uncharacterized protein LOC116286838</fullName>
    </submittedName>
</protein>
<dbReference type="KEGG" id="aten:116286838"/>
<feature type="transmembrane region" description="Helical" evidence="2">
    <location>
        <begin position="204"/>
        <end position="228"/>
    </location>
</feature>
<proteinExistence type="predicted"/>
<dbReference type="SUPFAM" id="SSF54236">
    <property type="entry name" value="Ubiquitin-like"/>
    <property type="match status" value="1"/>
</dbReference>
<dbReference type="InterPro" id="IPR011989">
    <property type="entry name" value="ARM-like"/>
</dbReference>
<dbReference type="SUPFAM" id="SSF48371">
    <property type="entry name" value="ARM repeat"/>
    <property type="match status" value="1"/>
</dbReference>
<dbReference type="Gene3D" id="1.25.10.10">
    <property type="entry name" value="Leucine-rich Repeat Variant"/>
    <property type="match status" value="1"/>
</dbReference>
<evidence type="ECO:0000313" key="5">
    <source>
        <dbReference type="RefSeq" id="XP_031549285.1"/>
    </source>
</evidence>
<evidence type="ECO:0000256" key="2">
    <source>
        <dbReference type="SAM" id="Phobius"/>
    </source>
</evidence>
<reference evidence="5" key="1">
    <citation type="submission" date="2025-08" db="UniProtKB">
        <authorList>
            <consortium name="RefSeq"/>
        </authorList>
    </citation>
    <scope>IDENTIFICATION</scope>
</reference>
<keyword evidence="2" id="KW-0812">Transmembrane</keyword>
<evidence type="ECO:0000313" key="4">
    <source>
        <dbReference type="Proteomes" id="UP000515163"/>
    </source>
</evidence>
<feature type="transmembrane region" description="Helical" evidence="2">
    <location>
        <begin position="248"/>
        <end position="275"/>
    </location>
</feature>
<name>A0A6P8H9W6_ACTTE</name>
<dbReference type="Pfam" id="PF00240">
    <property type="entry name" value="ubiquitin"/>
    <property type="match status" value="1"/>
</dbReference>
<dbReference type="PANTHER" id="PTHR46043">
    <property type="entry name" value="ARM REPEAT SUPERFAMILY PROTEIN"/>
    <property type="match status" value="1"/>
</dbReference>
<evidence type="ECO:0000259" key="3">
    <source>
        <dbReference type="PROSITE" id="PS50053"/>
    </source>
</evidence>
<dbReference type="Pfam" id="PF00514">
    <property type="entry name" value="Arm"/>
    <property type="match status" value="1"/>
</dbReference>
<evidence type="ECO:0000256" key="1">
    <source>
        <dbReference type="SAM" id="MobiDB-lite"/>
    </source>
</evidence>
<dbReference type="AlphaFoldDB" id="A0A6P8H9W6"/>
<feature type="transmembrane region" description="Helical" evidence="2">
    <location>
        <begin position="149"/>
        <end position="168"/>
    </location>
</feature>
<dbReference type="Gene3D" id="3.10.20.90">
    <property type="entry name" value="Phosphatidylinositol 3-kinase Catalytic Subunit, Chain A, domain 1"/>
    <property type="match status" value="1"/>
</dbReference>
<organism evidence="4 5">
    <name type="scientific">Actinia tenebrosa</name>
    <name type="common">Australian red waratah sea anemone</name>
    <dbReference type="NCBI Taxonomy" id="6105"/>
    <lineage>
        <taxon>Eukaryota</taxon>
        <taxon>Metazoa</taxon>
        <taxon>Cnidaria</taxon>
        <taxon>Anthozoa</taxon>
        <taxon>Hexacorallia</taxon>
        <taxon>Actiniaria</taxon>
        <taxon>Actiniidae</taxon>
        <taxon>Actinia</taxon>
    </lineage>
</organism>
<dbReference type="Proteomes" id="UP000515163">
    <property type="component" value="Unplaced"/>
</dbReference>
<dbReference type="InterPro" id="IPR029071">
    <property type="entry name" value="Ubiquitin-like_domsf"/>
</dbReference>
<dbReference type="RefSeq" id="XP_031549285.1">
    <property type="nucleotide sequence ID" value="XM_031693425.1"/>
</dbReference>
<feature type="non-terminal residue" evidence="5">
    <location>
        <position position="490"/>
    </location>
</feature>
<dbReference type="PROSITE" id="PS50053">
    <property type="entry name" value="UBIQUITIN_2"/>
    <property type="match status" value="1"/>
</dbReference>
<feature type="transmembrane region" description="Helical" evidence="2">
    <location>
        <begin position="174"/>
        <end position="192"/>
    </location>
</feature>
<accession>A0A6P8H9W6</accession>